<dbReference type="EMBL" id="SMAG01000002">
    <property type="protein sequence ID" value="TCS95914.1"/>
    <property type="molecule type" value="Genomic_DNA"/>
</dbReference>
<dbReference type="InterPro" id="IPR021246">
    <property type="entry name" value="DUF2797"/>
</dbReference>
<name>A0A4R3LC63_9BACL</name>
<dbReference type="Pfam" id="PF10977">
    <property type="entry name" value="DUF2797"/>
    <property type="match status" value="1"/>
</dbReference>
<protein>
    <submittedName>
        <fullName evidence="1">Uncharacterized protein DUF2797</fullName>
    </submittedName>
</protein>
<accession>A0A4R3LC63</accession>
<dbReference type="OrthoDB" id="9775734at2"/>
<reference evidence="1 2" key="1">
    <citation type="submission" date="2019-03" db="EMBL/GenBank/DDBJ databases">
        <title>Genomic Encyclopedia of Type Strains, Phase IV (KMG-IV): sequencing the most valuable type-strain genomes for metagenomic binning, comparative biology and taxonomic classification.</title>
        <authorList>
            <person name="Goeker M."/>
        </authorList>
    </citation>
    <scope>NUCLEOTIDE SEQUENCE [LARGE SCALE GENOMIC DNA]</scope>
    <source>
        <strain evidence="1 2">DSM 45707</strain>
    </source>
</reference>
<comment type="caution">
    <text evidence="1">The sequence shown here is derived from an EMBL/GenBank/DDBJ whole genome shotgun (WGS) entry which is preliminary data.</text>
</comment>
<dbReference type="RefSeq" id="WP_131923877.1">
    <property type="nucleotide sequence ID" value="NZ_SMAG01000002.1"/>
</dbReference>
<evidence type="ECO:0000313" key="2">
    <source>
        <dbReference type="Proteomes" id="UP000294937"/>
    </source>
</evidence>
<dbReference type="Proteomes" id="UP000294937">
    <property type="component" value="Unassembled WGS sequence"/>
</dbReference>
<gene>
    <name evidence="1" type="ORF">EDD58_102497</name>
</gene>
<keyword evidence="2" id="KW-1185">Reference proteome</keyword>
<proteinExistence type="predicted"/>
<evidence type="ECO:0000313" key="1">
    <source>
        <dbReference type="EMBL" id="TCS95914.1"/>
    </source>
</evidence>
<dbReference type="AlphaFoldDB" id="A0A4R3LC63"/>
<sequence>MKKTGFLHSLHHQFSDPIDYHAQIGDEQFLINPFIGERIQLSFLGEISCIHCGRRIKKTYNSGYCYPCFKSLAENDLCIVKPHLCHFHQGTCRDPEFGERFCMQPHIVYLALSSDVKVGITRKTNLPKRWIDQGATAAVPILEVPTRKLAGEVEVYLAQYMKDKTNWRKMLRNEVADQDLTQVRDEVLARLPDHYQPFVLEPRPISYFQYPHIEVPEKISSLKLDKHPEVHGRLIGVKAQYLILDSGVFHVRNHSGYKIAFSV</sequence>
<organism evidence="1 2">
    <name type="scientific">Hazenella coriacea</name>
    <dbReference type="NCBI Taxonomy" id="1179467"/>
    <lineage>
        <taxon>Bacteria</taxon>
        <taxon>Bacillati</taxon>
        <taxon>Bacillota</taxon>
        <taxon>Bacilli</taxon>
        <taxon>Bacillales</taxon>
        <taxon>Thermoactinomycetaceae</taxon>
        <taxon>Hazenella</taxon>
    </lineage>
</organism>